<evidence type="ECO:0000256" key="1">
    <source>
        <dbReference type="ARBA" id="ARBA00007169"/>
    </source>
</evidence>
<feature type="domain" description="Thioesterase" evidence="2">
    <location>
        <begin position="16"/>
        <end position="173"/>
    </location>
</feature>
<evidence type="ECO:0000313" key="3">
    <source>
        <dbReference type="EMBL" id="MDQ1102843.1"/>
    </source>
</evidence>
<accession>A0AAJ1TZP0</accession>
<name>A0AAJ1TZP0_9ACTN</name>
<protein>
    <submittedName>
        <fullName evidence="3">Surfactin synthase thioesterase subunit</fullName>
    </submittedName>
</protein>
<dbReference type="SUPFAM" id="SSF53474">
    <property type="entry name" value="alpha/beta-Hydrolases"/>
    <property type="match status" value="1"/>
</dbReference>
<comment type="similarity">
    <text evidence="1">Belongs to the thioesterase family.</text>
</comment>
<dbReference type="InterPro" id="IPR001031">
    <property type="entry name" value="Thioesterase"/>
</dbReference>
<proteinExistence type="inferred from homology"/>
<dbReference type="Pfam" id="PF00975">
    <property type="entry name" value="Thioesterase"/>
    <property type="match status" value="1"/>
</dbReference>
<dbReference type="GO" id="GO:0008610">
    <property type="term" value="P:lipid biosynthetic process"/>
    <property type="evidence" value="ECO:0007669"/>
    <property type="project" value="TreeGrafter"/>
</dbReference>
<dbReference type="Proteomes" id="UP001239215">
    <property type="component" value="Unassembled WGS sequence"/>
</dbReference>
<sequence>MSGTWLSPARENAGARLICFPYAGGSGSAFRQWTRDLAPEIDVLPVRLPGHVGRLREPALSSLSEIVDGSVQAILPLVGRPFSLFGVSMGALVAFETAVALTELGHPPDHLYVASFPSPERASARAVTSSLSDHEFLQLIRSLGATPPGISDDPQMVAMLMPSLRADFDATASHVDSGLRARVNANHRPAR</sequence>
<evidence type="ECO:0000259" key="2">
    <source>
        <dbReference type="Pfam" id="PF00975"/>
    </source>
</evidence>
<organism evidence="3 4">
    <name type="scientific">Nocardioides zeae</name>
    <dbReference type="NCBI Taxonomy" id="1457234"/>
    <lineage>
        <taxon>Bacteria</taxon>
        <taxon>Bacillati</taxon>
        <taxon>Actinomycetota</taxon>
        <taxon>Actinomycetes</taxon>
        <taxon>Propionibacteriales</taxon>
        <taxon>Nocardioidaceae</taxon>
        <taxon>Nocardioides</taxon>
    </lineage>
</organism>
<comment type="caution">
    <text evidence="3">The sequence shown here is derived from an EMBL/GenBank/DDBJ whole genome shotgun (WGS) entry which is preliminary data.</text>
</comment>
<dbReference type="InterPro" id="IPR029058">
    <property type="entry name" value="AB_hydrolase_fold"/>
</dbReference>
<dbReference type="PANTHER" id="PTHR11487:SF0">
    <property type="entry name" value="S-ACYL FATTY ACID SYNTHASE THIOESTERASE, MEDIUM CHAIN"/>
    <property type="match status" value="1"/>
</dbReference>
<dbReference type="RefSeq" id="WP_307198299.1">
    <property type="nucleotide sequence ID" value="NZ_JAUTAN010000001.1"/>
</dbReference>
<dbReference type="AlphaFoldDB" id="A0AAJ1TZP0"/>
<evidence type="ECO:0000313" key="4">
    <source>
        <dbReference type="Proteomes" id="UP001239215"/>
    </source>
</evidence>
<dbReference type="PANTHER" id="PTHR11487">
    <property type="entry name" value="THIOESTERASE"/>
    <property type="match status" value="1"/>
</dbReference>
<gene>
    <name evidence="3" type="ORF">QE405_000127</name>
</gene>
<reference evidence="3" key="1">
    <citation type="submission" date="2023-07" db="EMBL/GenBank/DDBJ databases">
        <title>Functional and genomic diversity of the sorghum phyllosphere microbiome.</title>
        <authorList>
            <person name="Shade A."/>
        </authorList>
    </citation>
    <scope>NUCLEOTIDE SEQUENCE</scope>
    <source>
        <strain evidence="3">SORGH_AS_1067</strain>
    </source>
</reference>
<dbReference type="EMBL" id="JAUTAN010000001">
    <property type="protein sequence ID" value="MDQ1102843.1"/>
    <property type="molecule type" value="Genomic_DNA"/>
</dbReference>
<dbReference type="Gene3D" id="3.40.50.1820">
    <property type="entry name" value="alpha/beta hydrolase"/>
    <property type="match status" value="1"/>
</dbReference>
<dbReference type="InterPro" id="IPR012223">
    <property type="entry name" value="TEII"/>
</dbReference>